<dbReference type="Proteomes" id="UP000028488">
    <property type="component" value="Chromosome"/>
</dbReference>
<dbReference type="EMBL" id="CP008947">
    <property type="protein sequence ID" value="AII08842.1"/>
    <property type="molecule type" value="Genomic_DNA"/>
</dbReference>
<dbReference type="Gene3D" id="1.10.10.60">
    <property type="entry name" value="Homeodomain-like"/>
    <property type="match status" value="1"/>
</dbReference>
<evidence type="ECO:0000256" key="4">
    <source>
        <dbReference type="PROSITE-ProRule" id="PRU00335"/>
    </source>
</evidence>
<dbReference type="SUPFAM" id="SSF48498">
    <property type="entry name" value="Tetracyclin repressor-like, C-terminal domain"/>
    <property type="match status" value="1"/>
</dbReference>
<evidence type="ECO:0000259" key="5">
    <source>
        <dbReference type="PROSITE" id="PS50977"/>
    </source>
</evidence>
<feature type="DNA-binding region" description="H-T-H motif" evidence="4">
    <location>
        <begin position="57"/>
        <end position="76"/>
    </location>
</feature>
<gene>
    <name evidence="6" type="ORF">EP51_31135</name>
</gene>
<dbReference type="InterPro" id="IPR009057">
    <property type="entry name" value="Homeodomain-like_sf"/>
</dbReference>
<dbReference type="SUPFAM" id="SSF46689">
    <property type="entry name" value="Homeodomain-like"/>
    <property type="match status" value="1"/>
</dbReference>
<dbReference type="PANTHER" id="PTHR30055:SF234">
    <property type="entry name" value="HTH-TYPE TRANSCRIPTIONAL REGULATOR BETI"/>
    <property type="match status" value="1"/>
</dbReference>
<reference evidence="6 7" key="1">
    <citation type="submission" date="2014-07" db="EMBL/GenBank/DDBJ databases">
        <title>Genome Sequence of Rhodococcus opacus Strain R7, a Biodegrader of Mono- and Polycyclic Aromatic Hydrocarbons.</title>
        <authorList>
            <person name="Di Gennaro P."/>
            <person name="Zampolli J."/>
            <person name="Presti I."/>
            <person name="Cappelletti M."/>
            <person name="D'Ursi P."/>
            <person name="Orro A."/>
            <person name="Mezzelani A."/>
            <person name="Milanesi L."/>
        </authorList>
    </citation>
    <scope>NUCLEOTIDE SEQUENCE [LARGE SCALE GENOMIC DNA]</scope>
    <source>
        <strain evidence="6 7">R7</strain>
    </source>
</reference>
<dbReference type="PRINTS" id="PR00455">
    <property type="entry name" value="HTHTETR"/>
</dbReference>
<dbReference type="AlphaFoldDB" id="A0A076EUI5"/>
<dbReference type="InterPro" id="IPR050109">
    <property type="entry name" value="HTH-type_TetR-like_transc_reg"/>
</dbReference>
<evidence type="ECO:0000256" key="3">
    <source>
        <dbReference type="ARBA" id="ARBA00023163"/>
    </source>
</evidence>
<name>A0A076EUI5_RHOOP</name>
<accession>A0A076EUI5</accession>
<dbReference type="PANTHER" id="PTHR30055">
    <property type="entry name" value="HTH-TYPE TRANSCRIPTIONAL REGULATOR RUTR"/>
    <property type="match status" value="1"/>
</dbReference>
<organism evidence="6 7">
    <name type="scientific">Rhodococcus opacus</name>
    <name type="common">Nocardia opaca</name>
    <dbReference type="NCBI Taxonomy" id="37919"/>
    <lineage>
        <taxon>Bacteria</taxon>
        <taxon>Bacillati</taxon>
        <taxon>Actinomycetota</taxon>
        <taxon>Actinomycetes</taxon>
        <taxon>Mycobacteriales</taxon>
        <taxon>Nocardiaceae</taxon>
        <taxon>Rhodococcus</taxon>
    </lineage>
</organism>
<evidence type="ECO:0000313" key="6">
    <source>
        <dbReference type="EMBL" id="AII08842.1"/>
    </source>
</evidence>
<protein>
    <submittedName>
        <fullName evidence="6">TetR family transcriptional regulator</fullName>
    </submittedName>
</protein>
<dbReference type="RefSeq" id="WP_037230932.1">
    <property type="nucleotide sequence ID" value="NZ_CP008947.1"/>
</dbReference>
<proteinExistence type="predicted"/>
<evidence type="ECO:0000256" key="1">
    <source>
        <dbReference type="ARBA" id="ARBA00023015"/>
    </source>
</evidence>
<keyword evidence="3" id="KW-0804">Transcription</keyword>
<dbReference type="GO" id="GO:0000976">
    <property type="term" value="F:transcription cis-regulatory region binding"/>
    <property type="evidence" value="ECO:0007669"/>
    <property type="project" value="TreeGrafter"/>
</dbReference>
<keyword evidence="2 4" id="KW-0238">DNA-binding</keyword>
<dbReference type="InterPro" id="IPR001647">
    <property type="entry name" value="HTH_TetR"/>
</dbReference>
<dbReference type="Gene3D" id="1.10.357.10">
    <property type="entry name" value="Tetracycline Repressor, domain 2"/>
    <property type="match status" value="1"/>
</dbReference>
<evidence type="ECO:0000256" key="2">
    <source>
        <dbReference type="ARBA" id="ARBA00023125"/>
    </source>
</evidence>
<evidence type="ECO:0000313" key="7">
    <source>
        <dbReference type="Proteomes" id="UP000028488"/>
    </source>
</evidence>
<dbReference type="PROSITE" id="PS50977">
    <property type="entry name" value="HTH_TETR_2"/>
    <property type="match status" value="1"/>
</dbReference>
<keyword evidence="1" id="KW-0805">Transcription regulation</keyword>
<dbReference type="eggNOG" id="COG1309">
    <property type="taxonomic scope" value="Bacteria"/>
</dbReference>
<dbReference type="Pfam" id="PF00440">
    <property type="entry name" value="TetR_N"/>
    <property type="match status" value="1"/>
</dbReference>
<feature type="domain" description="HTH tetR-type" evidence="5">
    <location>
        <begin position="34"/>
        <end position="94"/>
    </location>
</feature>
<dbReference type="InterPro" id="IPR036271">
    <property type="entry name" value="Tet_transcr_reg_TetR-rel_C_sf"/>
</dbReference>
<dbReference type="GO" id="GO:0003700">
    <property type="term" value="F:DNA-binding transcription factor activity"/>
    <property type="evidence" value="ECO:0007669"/>
    <property type="project" value="TreeGrafter"/>
</dbReference>
<sequence length="231" mass="25654">MTTRTVHEEWDDQPAPSMAATDLLREPPATPRGARTRAALVAAARTVFERSGYLDARLTDITKEANCSTGSFYTYFDNKEQVFAAVLEVAQEDMMHPGMKRVQDTDDPYAVLEASNRAYLEAYRRNAKLMGLLEQVAHIDPAFADLRRQRADAFIARNARGIAELQARGIADTELDPMLASRALSGMVSRLAYNVFVASVNGTDGTPVDFDDVVFTTTRIWANGLRFPERS</sequence>